<proteinExistence type="inferred from homology"/>
<keyword evidence="5 7" id="KW-0472">Membrane</keyword>
<evidence type="ECO:0000256" key="2">
    <source>
        <dbReference type="ARBA" id="ARBA00022679"/>
    </source>
</evidence>
<dbReference type="OrthoDB" id="331948at2759"/>
<reference evidence="10" key="1">
    <citation type="submission" date="2020-06" db="EMBL/GenBank/DDBJ databases">
        <authorList>
            <consortium name="Plant Systems Biology data submission"/>
        </authorList>
    </citation>
    <scope>NUCLEOTIDE SEQUENCE</scope>
    <source>
        <strain evidence="10">D6</strain>
    </source>
</reference>
<comment type="subcellular location">
    <subcellularLocation>
        <location evidence="1">Membrane</location>
        <topology evidence="1">Multi-pass membrane protein</topology>
    </subcellularLocation>
</comment>
<feature type="transmembrane region" description="Helical" evidence="7">
    <location>
        <begin position="160"/>
        <end position="180"/>
    </location>
</feature>
<dbReference type="GO" id="GO:0019706">
    <property type="term" value="F:protein-cysteine S-palmitoyltransferase activity"/>
    <property type="evidence" value="ECO:0007669"/>
    <property type="project" value="UniProtKB-EC"/>
</dbReference>
<accession>A0A9N8EY24</accession>
<keyword evidence="11" id="KW-1185">Reference proteome</keyword>
<evidence type="ECO:0000256" key="7">
    <source>
        <dbReference type="RuleBase" id="RU079119"/>
    </source>
</evidence>
<dbReference type="InterPro" id="IPR039859">
    <property type="entry name" value="PFA4/ZDH16/20/ERF2-like"/>
</dbReference>
<feature type="transmembrane region" description="Helical" evidence="7">
    <location>
        <begin position="20"/>
        <end position="41"/>
    </location>
</feature>
<keyword evidence="3 7" id="KW-0812">Transmembrane</keyword>
<evidence type="ECO:0000313" key="10">
    <source>
        <dbReference type="EMBL" id="CAB9527749.1"/>
    </source>
</evidence>
<dbReference type="EC" id="2.3.1.225" evidence="7"/>
<feature type="compositionally biased region" description="Acidic residues" evidence="8">
    <location>
        <begin position="209"/>
        <end position="223"/>
    </location>
</feature>
<name>A0A9N8EY24_9STRA</name>
<feature type="region of interest" description="Disordered" evidence="8">
    <location>
        <begin position="349"/>
        <end position="419"/>
    </location>
</feature>
<dbReference type="InterPro" id="IPR001594">
    <property type="entry name" value="Palmitoyltrfase_DHHC"/>
</dbReference>
<evidence type="ECO:0000256" key="4">
    <source>
        <dbReference type="ARBA" id="ARBA00022989"/>
    </source>
</evidence>
<dbReference type="GO" id="GO:0016020">
    <property type="term" value="C:membrane"/>
    <property type="evidence" value="ECO:0007669"/>
    <property type="project" value="UniProtKB-SubCell"/>
</dbReference>
<evidence type="ECO:0000256" key="6">
    <source>
        <dbReference type="ARBA" id="ARBA00023315"/>
    </source>
</evidence>
<dbReference type="PROSITE" id="PS50216">
    <property type="entry name" value="DHHC"/>
    <property type="match status" value="1"/>
</dbReference>
<feature type="region of interest" description="Disordered" evidence="8">
    <location>
        <begin position="195"/>
        <end position="223"/>
    </location>
</feature>
<dbReference type="PANTHER" id="PTHR12246">
    <property type="entry name" value="PALMITOYLTRANSFERASE ZDHHC16"/>
    <property type="match status" value="1"/>
</dbReference>
<dbReference type="EMBL" id="CAICTM010002060">
    <property type="protein sequence ID" value="CAB9527749.1"/>
    <property type="molecule type" value="Genomic_DNA"/>
</dbReference>
<evidence type="ECO:0000256" key="8">
    <source>
        <dbReference type="SAM" id="MobiDB-lite"/>
    </source>
</evidence>
<feature type="transmembrane region" description="Helical" evidence="7">
    <location>
        <begin position="53"/>
        <end position="78"/>
    </location>
</feature>
<comment type="caution">
    <text evidence="10">The sequence shown here is derived from an EMBL/GenBank/DDBJ whole genome shotgun (WGS) entry which is preliminary data.</text>
</comment>
<dbReference type="Proteomes" id="UP001153069">
    <property type="component" value="Unassembled WGS sequence"/>
</dbReference>
<dbReference type="AlphaFoldDB" id="A0A9N8EY24"/>
<keyword evidence="4 7" id="KW-1133">Transmembrane helix</keyword>
<keyword evidence="2 7" id="KW-0808">Transferase</keyword>
<keyword evidence="6 7" id="KW-0012">Acyltransferase</keyword>
<evidence type="ECO:0000256" key="1">
    <source>
        <dbReference type="ARBA" id="ARBA00004141"/>
    </source>
</evidence>
<protein>
    <recommendedName>
        <fullName evidence="7">Palmitoyltransferase</fullName>
        <ecNumber evidence="7">2.3.1.225</ecNumber>
    </recommendedName>
</protein>
<organism evidence="10 11">
    <name type="scientific">Seminavis robusta</name>
    <dbReference type="NCBI Taxonomy" id="568900"/>
    <lineage>
        <taxon>Eukaryota</taxon>
        <taxon>Sar</taxon>
        <taxon>Stramenopiles</taxon>
        <taxon>Ochrophyta</taxon>
        <taxon>Bacillariophyta</taxon>
        <taxon>Bacillariophyceae</taxon>
        <taxon>Bacillariophycidae</taxon>
        <taxon>Naviculales</taxon>
        <taxon>Naviculaceae</taxon>
        <taxon>Seminavis</taxon>
    </lineage>
</organism>
<dbReference type="Pfam" id="PF01529">
    <property type="entry name" value="DHHC"/>
    <property type="match status" value="1"/>
</dbReference>
<evidence type="ECO:0000259" key="9">
    <source>
        <dbReference type="Pfam" id="PF01529"/>
    </source>
</evidence>
<feature type="compositionally biased region" description="Low complexity" evidence="8">
    <location>
        <begin position="369"/>
        <end position="379"/>
    </location>
</feature>
<comment type="domain">
    <text evidence="7">The DHHC domain is required for palmitoyltransferase activity.</text>
</comment>
<sequence>MSGRADCFKIGTSFTARRWLSLNPCGCFGITCSFAVHIFAATVTGMHLIEGSFLAQAVYILVYLPLSFLALWSLFMAWTTNPGAVPMGARPLVTLSRAASGEMSPSAQARKRGIRRCQKCNDNYKPDRAHHDSVTGRCIVKFDHYCPWVCNAVGALNHKFFVLFVFYTMTTCMTSIFMIITRAVRCGYVRENPSGDASEASMFAPNATQEEEEIKEEEKEGDLDEGRGLLRGLQSLAPTYVHEECEDFHQTYTVVILFCVAVTFMIFTACMMIEQIEAIQTNQGKIARMKMRVGQGGTELTRVTEAFNEMFGGTSPKASWHWFVPLPVRFPTGMHKVVMGYEWDPTFDPVPFRDDRPDAGSEGTSTSDEPTSATEGTSETPEEPPVDVETGLSTPDLDEVAIDAPQEKPPAPGRLKKRL</sequence>
<feature type="domain" description="Palmitoyltransferase DHHC" evidence="9">
    <location>
        <begin position="115"/>
        <end position="290"/>
    </location>
</feature>
<evidence type="ECO:0000256" key="5">
    <source>
        <dbReference type="ARBA" id="ARBA00023136"/>
    </source>
</evidence>
<evidence type="ECO:0000256" key="3">
    <source>
        <dbReference type="ARBA" id="ARBA00022692"/>
    </source>
</evidence>
<feature type="transmembrane region" description="Helical" evidence="7">
    <location>
        <begin position="252"/>
        <end position="273"/>
    </location>
</feature>
<comment type="similarity">
    <text evidence="7">Belongs to the DHHC palmitoyltransferase family.</text>
</comment>
<evidence type="ECO:0000313" key="11">
    <source>
        <dbReference type="Proteomes" id="UP001153069"/>
    </source>
</evidence>
<comment type="catalytic activity">
    <reaction evidence="7">
        <text>L-cysteinyl-[protein] + hexadecanoyl-CoA = S-hexadecanoyl-L-cysteinyl-[protein] + CoA</text>
        <dbReference type="Rhea" id="RHEA:36683"/>
        <dbReference type="Rhea" id="RHEA-COMP:10131"/>
        <dbReference type="Rhea" id="RHEA-COMP:11032"/>
        <dbReference type="ChEBI" id="CHEBI:29950"/>
        <dbReference type="ChEBI" id="CHEBI:57287"/>
        <dbReference type="ChEBI" id="CHEBI:57379"/>
        <dbReference type="ChEBI" id="CHEBI:74151"/>
        <dbReference type="EC" id="2.3.1.225"/>
    </reaction>
</comment>
<gene>
    <name evidence="10" type="ORF">SEMRO_2062_G313050.1</name>
</gene>